<name>A0A1M5U8Z8_9BRAD</name>
<dbReference type="OrthoDB" id="7843417at2"/>
<dbReference type="RefSeq" id="WP_079603967.1">
    <property type="nucleotide sequence ID" value="NZ_LT670817.1"/>
</dbReference>
<protein>
    <submittedName>
        <fullName evidence="1">Uncharacterized nucleotidyltransferase</fullName>
    </submittedName>
</protein>
<keyword evidence="1" id="KW-0808">Transferase</keyword>
<dbReference type="AlphaFoldDB" id="A0A1M5U8Z8"/>
<organism evidence="1 2">
    <name type="scientific">Bradyrhizobium erythrophlei</name>
    <dbReference type="NCBI Taxonomy" id="1437360"/>
    <lineage>
        <taxon>Bacteria</taxon>
        <taxon>Pseudomonadati</taxon>
        <taxon>Pseudomonadota</taxon>
        <taxon>Alphaproteobacteria</taxon>
        <taxon>Hyphomicrobiales</taxon>
        <taxon>Nitrobacteraceae</taxon>
        <taxon>Bradyrhizobium</taxon>
    </lineage>
</organism>
<dbReference type="GO" id="GO:0016740">
    <property type="term" value="F:transferase activity"/>
    <property type="evidence" value="ECO:0007669"/>
    <property type="project" value="UniProtKB-KW"/>
</dbReference>
<proteinExistence type="predicted"/>
<dbReference type="Proteomes" id="UP000189796">
    <property type="component" value="Chromosome I"/>
</dbReference>
<reference evidence="1 2" key="1">
    <citation type="submission" date="2016-11" db="EMBL/GenBank/DDBJ databases">
        <authorList>
            <person name="Jaros S."/>
            <person name="Januszkiewicz K."/>
            <person name="Wedrychowicz H."/>
        </authorList>
    </citation>
    <scope>NUCLEOTIDE SEQUENCE [LARGE SCALE GENOMIC DNA]</scope>
    <source>
        <strain evidence="1 2">GAS138</strain>
    </source>
</reference>
<dbReference type="EMBL" id="LT670817">
    <property type="protein sequence ID" value="SHH59454.1"/>
    <property type="molecule type" value="Genomic_DNA"/>
</dbReference>
<accession>A0A1M5U8Z8</accession>
<gene>
    <name evidence="1" type="ORF">SAMN05443248_5336</name>
</gene>
<dbReference type="InterPro" id="IPR039498">
    <property type="entry name" value="NTP_transf_5"/>
</dbReference>
<dbReference type="Pfam" id="PF14907">
    <property type="entry name" value="NTP_transf_5"/>
    <property type="match status" value="1"/>
</dbReference>
<evidence type="ECO:0000313" key="2">
    <source>
        <dbReference type="Proteomes" id="UP000189796"/>
    </source>
</evidence>
<sequence length="371" mass="41364">MTRWEAFTTVCSYLRAGLLGGEHTHQAEVTWELIIEVASFHYATTTLAACFDPDIDVPSDVRNYFESALALNKKRNEQILSTLARVAGLLNAIDIEPVLLKGAALLVEGIYPQPSMRILGDIDILIPKNRSAEACAALKAVGFDTKWSAVSPPTHHHLPMLLDPETGTGVELHTDVISRSADAVIATDWFCEMVRPVLFRGQRMLLPEPTRNVGHIIFHSEIFHELYTLNKVQLRHVIDLALLRARHEKAINWEELDRRFSAAGVGEVLATYLHLASELLGQAAPQLSHAPRRDAMTELRSTESRDGFHFQIERLQSTCDRLLTHSSFLQSELENTRSALAAISTSRSWGLAAPLRGIANVSRTLWRGLSR</sequence>
<evidence type="ECO:0000313" key="1">
    <source>
        <dbReference type="EMBL" id="SHH59454.1"/>
    </source>
</evidence>